<accession>A0ABW4YLV3</accession>
<keyword evidence="5 6" id="KW-0472">Membrane</keyword>
<evidence type="ECO:0000256" key="4">
    <source>
        <dbReference type="ARBA" id="ARBA00022989"/>
    </source>
</evidence>
<dbReference type="Pfam" id="PF01098">
    <property type="entry name" value="FTSW_RODA_SPOVE"/>
    <property type="match status" value="1"/>
</dbReference>
<dbReference type="PANTHER" id="PTHR30474">
    <property type="entry name" value="CELL CYCLE PROTEIN"/>
    <property type="match status" value="1"/>
</dbReference>
<evidence type="ECO:0000256" key="6">
    <source>
        <dbReference type="SAM" id="Phobius"/>
    </source>
</evidence>
<keyword evidence="2 6" id="KW-0812">Transmembrane</keyword>
<evidence type="ECO:0000313" key="8">
    <source>
        <dbReference type="Proteomes" id="UP001597362"/>
    </source>
</evidence>
<feature type="transmembrane region" description="Helical" evidence="6">
    <location>
        <begin position="108"/>
        <end position="124"/>
    </location>
</feature>
<protein>
    <submittedName>
        <fullName evidence="7">FtsW/RodA/SpoVE family cell cycle protein</fullName>
    </submittedName>
</protein>
<evidence type="ECO:0000313" key="7">
    <source>
        <dbReference type="EMBL" id="MFD2116473.1"/>
    </source>
</evidence>
<evidence type="ECO:0000256" key="2">
    <source>
        <dbReference type="ARBA" id="ARBA00022692"/>
    </source>
</evidence>
<sequence>MRHKLKKIDLGIVVILLCFMAFSTLIIYSATHNHPLYEKKAFEHIIYFTLGFVVVIGSVFVDYRIVLKFWYVFLIIGVIMLALVYAVGPEINGAKGWFKIKSFSFQPAEIVKLFIIIGLAAWMGKRKGEKLTFYRDLVPIGLIVGIPFILVLITPDLGNAIIYLVILVGMLWIGNMKYSHVLIGLTVVVAGLVLSVSLFNTYNTEIADALRDKGKYHWYSRINTFINPEEASPAARYQVENAQIAIGTGGLTGKGFMEGSIKNAGLVPYTYSDSIFSVVGEEFGFQGSAILLLFYFLLIYRMIVIAYRCYDLRAAYIVVGVISMFVFQIFENIGMMIGIMPVTGITLPFVSYGGTSLLLNMLSIGIILSINAHQYKYELDD</sequence>
<keyword evidence="4 6" id="KW-1133">Transmembrane helix</keyword>
<dbReference type="PANTHER" id="PTHR30474:SF1">
    <property type="entry name" value="PEPTIDOGLYCAN GLYCOSYLTRANSFERASE MRDB"/>
    <property type="match status" value="1"/>
</dbReference>
<feature type="transmembrane region" description="Helical" evidence="6">
    <location>
        <begin position="283"/>
        <end position="303"/>
    </location>
</feature>
<feature type="transmembrane region" description="Helical" evidence="6">
    <location>
        <begin position="315"/>
        <end position="337"/>
    </location>
</feature>
<feature type="transmembrane region" description="Helical" evidence="6">
    <location>
        <begin position="182"/>
        <end position="202"/>
    </location>
</feature>
<keyword evidence="8" id="KW-1185">Reference proteome</keyword>
<feature type="transmembrane region" description="Helical" evidence="6">
    <location>
        <begin position="45"/>
        <end position="63"/>
    </location>
</feature>
<comment type="caution">
    <text evidence="7">The sequence shown here is derived from an EMBL/GenBank/DDBJ whole genome shotgun (WGS) entry which is preliminary data.</text>
</comment>
<dbReference type="PROSITE" id="PS00428">
    <property type="entry name" value="FTSW_RODA_SPOVE"/>
    <property type="match status" value="1"/>
</dbReference>
<name>A0ABW4YLV3_9BACL</name>
<feature type="transmembrane region" description="Helical" evidence="6">
    <location>
        <begin position="70"/>
        <end position="88"/>
    </location>
</feature>
<evidence type="ECO:0000256" key="3">
    <source>
        <dbReference type="ARBA" id="ARBA00022960"/>
    </source>
</evidence>
<dbReference type="RefSeq" id="WP_377772669.1">
    <property type="nucleotide sequence ID" value="NZ_JBHUHO010000030.1"/>
</dbReference>
<evidence type="ECO:0000256" key="5">
    <source>
        <dbReference type="ARBA" id="ARBA00023136"/>
    </source>
</evidence>
<feature type="transmembrane region" description="Helical" evidence="6">
    <location>
        <begin position="160"/>
        <end position="175"/>
    </location>
</feature>
<dbReference type="EMBL" id="JBHUHO010000030">
    <property type="protein sequence ID" value="MFD2116473.1"/>
    <property type="molecule type" value="Genomic_DNA"/>
</dbReference>
<dbReference type="Proteomes" id="UP001597362">
    <property type="component" value="Unassembled WGS sequence"/>
</dbReference>
<proteinExistence type="predicted"/>
<gene>
    <name evidence="7" type="ORF">ACFSJH_12140</name>
</gene>
<dbReference type="InterPro" id="IPR018365">
    <property type="entry name" value="Cell_cycle_FtsW-rel_CS"/>
</dbReference>
<feature type="transmembrane region" description="Helical" evidence="6">
    <location>
        <begin position="349"/>
        <end position="370"/>
    </location>
</feature>
<feature type="transmembrane region" description="Helical" evidence="6">
    <location>
        <begin position="12"/>
        <end position="30"/>
    </location>
</feature>
<dbReference type="InterPro" id="IPR001182">
    <property type="entry name" value="FtsW/RodA"/>
</dbReference>
<reference evidence="8" key="1">
    <citation type="journal article" date="2019" name="Int. J. Syst. Evol. Microbiol.">
        <title>The Global Catalogue of Microorganisms (GCM) 10K type strain sequencing project: providing services to taxonomists for standard genome sequencing and annotation.</title>
        <authorList>
            <consortium name="The Broad Institute Genomics Platform"/>
            <consortium name="The Broad Institute Genome Sequencing Center for Infectious Disease"/>
            <person name="Wu L."/>
            <person name="Ma J."/>
        </authorList>
    </citation>
    <scope>NUCLEOTIDE SEQUENCE [LARGE SCALE GENOMIC DNA]</scope>
    <source>
        <strain evidence="8">GH52</strain>
    </source>
</reference>
<evidence type="ECO:0000256" key="1">
    <source>
        <dbReference type="ARBA" id="ARBA00004141"/>
    </source>
</evidence>
<feature type="transmembrane region" description="Helical" evidence="6">
    <location>
        <begin position="136"/>
        <end position="154"/>
    </location>
</feature>
<keyword evidence="3" id="KW-0133">Cell shape</keyword>
<organism evidence="7 8">
    <name type="scientific">Paenibacillus yanchengensis</name>
    <dbReference type="NCBI Taxonomy" id="2035833"/>
    <lineage>
        <taxon>Bacteria</taxon>
        <taxon>Bacillati</taxon>
        <taxon>Bacillota</taxon>
        <taxon>Bacilli</taxon>
        <taxon>Bacillales</taxon>
        <taxon>Paenibacillaceae</taxon>
        <taxon>Paenibacillus</taxon>
    </lineage>
</organism>
<comment type="subcellular location">
    <subcellularLocation>
        <location evidence="1">Membrane</location>
        <topology evidence="1">Multi-pass membrane protein</topology>
    </subcellularLocation>
</comment>